<dbReference type="AlphaFoldDB" id="A0AAF3EK43"/>
<proteinExistence type="predicted"/>
<evidence type="ECO:0000313" key="1">
    <source>
        <dbReference type="Proteomes" id="UP000887575"/>
    </source>
</evidence>
<protein>
    <submittedName>
        <fullName evidence="2">Uncharacterized protein</fullName>
    </submittedName>
</protein>
<accession>A0AAF3EK43</accession>
<organism evidence="1 2">
    <name type="scientific">Mesorhabditis belari</name>
    <dbReference type="NCBI Taxonomy" id="2138241"/>
    <lineage>
        <taxon>Eukaryota</taxon>
        <taxon>Metazoa</taxon>
        <taxon>Ecdysozoa</taxon>
        <taxon>Nematoda</taxon>
        <taxon>Chromadorea</taxon>
        <taxon>Rhabditida</taxon>
        <taxon>Rhabditina</taxon>
        <taxon>Rhabditomorpha</taxon>
        <taxon>Rhabditoidea</taxon>
        <taxon>Rhabditidae</taxon>
        <taxon>Mesorhabditinae</taxon>
        <taxon>Mesorhabditis</taxon>
    </lineage>
</organism>
<reference evidence="2" key="1">
    <citation type="submission" date="2024-02" db="UniProtKB">
        <authorList>
            <consortium name="WormBaseParasite"/>
        </authorList>
    </citation>
    <scope>IDENTIFICATION</scope>
</reference>
<sequence>MLITTADQLKWKLTNVDSTTPDKSNATIYKNCQSYTTNWPIIVNSTTPFVTTTPQSTTTMGITTTTVGNQNTRTTIGTTTGNVSSQLQQTPQLPQQVLPPPQLPLRPQLYSRLSQQQQQQQPSHRIQSRRQLELVQMATGGKLVTLMTRRWLKGNLLVISTTSIHVTSLAA</sequence>
<keyword evidence="1" id="KW-1185">Reference proteome</keyword>
<dbReference type="WBParaSite" id="MBELARI_LOCUS14366">
    <property type="protein sequence ID" value="MBELARI_LOCUS14366"/>
    <property type="gene ID" value="MBELARI_LOCUS14366"/>
</dbReference>
<dbReference type="Proteomes" id="UP000887575">
    <property type="component" value="Unassembled WGS sequence"/>
</dbReference>
<name>A0AAF3EK43_9BILA</name>
<evidence type="ECO:0000313" key="2">
    <source>
        <dbReference type="WBParaSite" id="MBELARI_LOCUS14366"/>
    </source>
</evidence>